<keyword evidence="5" id="KW-1185">Reference proteome</keyword>
<gene>
    <name evidence="4" type="ORF">P4U43_17220</name>
</gene>
<dbReference type="InterPro" id="IPR007060">
    <property type="entry name" value="FtsL/DivIC"/>
</dbReference>
<feature type="compositionally biased region" description="Low complexity" evidence="2">
    <location>
        <begin position="1"/>
        <end position="11"/>
    </location>
</feature>
<dbReference type="Proteomes" id="UP001220456">
    <property type="component" value="Unassembled WGS sequence"/>
</dbReference>
<evidence type="ECO:0000256" key="3">
    <source>
        <dbReference type="SAM" id="Phobius"/>
    </source>
</evidence>
<feature type="compositionally biased region" description="Polar residues" evidence="2">
    <location>
        <begin position="32"/>
        <end position="41"/>
    </location>
</feature>
<keyword evidence="3" id="KW-0812">Transmembrane</keyword>
<evidence type="ECO:0000313" key="5">
    <source>
        <dbReference type="Proteomes" id="UP001220456"/>
    </source>
</evidence>
<keyword evidence="3" id="KW-0472">Membrane</keyword>
<protein>
    <submittedName>
        <fullName evidence="4">Septum formation initiator family protein</fullName>
    </submittedName>
</protein>
<dbReference type="Pfam" id="PF04977">
    <property type="entry name" value="DivIC"/>
    <property type="match status" value="1"/>
</dbReference>
<evidence type="ECO:0000256" key="2">
    <source>
        <dbReference type="SAM" id="MobiDB-lite"/>
    </source>
</evidence>
<evidence type="ECO:0000256" key="1">
    <source>
        <dbReference type="SAM" id="Coils"/>
    </source>
</evidence>
<proteinExistence type="predicted"/>
<feature type="region of interest" description="Disordered" evidence="2">
    <location>
        <begin position="1"/>
        <end position="90"/>
    </location>
</feature>
<dbReference type="EMBL" id="JAROKN010000092">
    <property type="protein sequence ID" value="MDF9279529.1"/>
    <property type="molecule type" value="Genomic_DNA"/>
</dbReference>
<feature type="coiled-coil region" evidence="1">
    <location>
        <begin position="140"/>
        <end position="167"/>
    </location>
</feature>
<evidence type="ECO:0000313" key="4">
    <source>
        <dbReference type="EMBL" id="MDF9279529.1"/>
    </source>
</evidence>
<sequence length="234" mass="25393">MSTRRPSVPRTTRARTDGQRQQTPQLKRPGNQGASVRSTPSGAGRKTETPPAPQRAARTPASPEPRKKSSPSEARAAERSQLAGAIRTASAPFRKPSDRVIVPAEDAEPIPAKAFSGRLLALAVVLVTIIVLLAPSVRTYLQQQSETEALQDRIAALQQEQGVLETQIARWEDPAYIKQQARDRLFLVMPGETRYLVKGGTGVETSAEQQSAAAPEDLPWADALWESVERAATD</sequence>
<feature type="transmembrane region" description="Helical" evidence="3">
    <location>
        <begin position="119"/>
        <end position="137"/>
    </location>
</feature>
<organism evidence="4 5">
    <name type="scientific">Arthrobacter vasquezii</name>
    <dbReference type="NCBI Taxonomy" id="2977629"/>
    <lineage>
        <taxon>Bacteria</taxon>
        <taxon>Bacillati</taxon>
        <taxon>Actinomycetota</taxon>
        <taxon>Actinomycetes</taxon>
        <taxon>Micrococcales</taxon>
        <taxon>Micrococcaceae</taxon>
        <taxon>Arthrobacter</taxon>
    </lineage>
</organism>
<comment type="caution">
    <text evidence="4">The sequence shown here is derived from an EMBL/GenBank/DDBJ whole genome shotgun (WGS) entry which is preliminary data.</text>
</comment>
<keyword evidence="3" id="KW-1133">Transmembrane helix</keyword>
<reference evidence="4 5" key="1">
    <citation type="journal article" date="2023" name="Int. J. Syst. Evol. Microbiol.">
        <title>Arthrobacter vasquezii sp. nov., isolated from a soil sample from Union Glacier, Antarctica.</title>
        <authorList>
            <person name="Valenzuela-Ibaceta F."/>
            <person name="Carrasco V."/>
            <person name="Lagos-Moraga S."/>
            <person name="Dietz-Vargas C."/>
            <person name="Navarro C.A."/>
            <person name="Perez-Donoso J.M."/>
        </authorList>
    </citation>
    <scope>NUCLEOTIDE SEQUENCE [LARGE SCALE GENOMIC DNA]</scope>
    <source>
        <strain evidence="4 5">EH-1B-1</strain>
    </source>
</reference>
<dbReference type="RefSeq" id="WP_277359830.1">
    <property type="nucleotide sequence ID" value="NZ_JAROKN010000092.1"/>
</dbReference>
<name>A0ABT6CZJ6_9MICC</name>
<accession>A0ABT6CZJ6</accession>
<keyword evidence="1" id="KW-0175">Coiled coil</keyword>